<dbReference type="PANTHER" id="PTHR14076">
    <property type="entry name" value="RECEPTOR ACTIVITY MODIFYING PROTEIN RAMP"/>
    <property type="match status" value="1"/>
</dbReference>
<comment type="function">
    <text evidence="12">Accessory protein that interacts with and modulates the function of G-protein coupled receptors including calcitonin gene-related peptide type 1 receptor (CALCRL) and calcitonin receptor (CALCR). Required for the transport of CALCRL to the plasma membrane. Together with CALCRL, form the receptor complex for the calcitonin gene-related peptides CGRP1/CALCA and CGRP2/CALCB. Together with CALCR, form the AMYR1 receptor complex for amylin/IAPP and CGRP1/CALCA.</text>
</comment>
<dbReference type="GO" id="GO:0008277">
    <property type="term" value="P:regulation of G protein-coupled receptor signaling pathway"/>
    <property type="evidence" value="ECO:0007669"/>
    <property type="project" value="InterPro"/>
</dbReference>
<dbReference type="Proteomes" id="UP000327493">
    <property type="component" value="Chromosome 4"/>
</dbReference>
<evidence type="ECO:0000256" key="3">
    <source>
        <dbReference type="ARBA" id="ARBA00022448"/>
    </source>
</evidence>
<evidence type="ECO:0000256" key="4">
    <source>
        <dbReference type="ARBA" id="ARBA00022475"/>
    </source>
</evidence>
<evidence type="ECO:0000256" key="6">
    <source>
        <dbReference type="ARBA" id="ARBA00022729"/>
    </source>
</evidence>
<keyword evidence="5 15" id="KW-0812">Transmembrane</keyword>
<dbReference type="GO" id="GO:0006886">
    <property type="term" value="P:intracellular protein transport"/>
    <property type="evidence" value="ECO:0007669"/>
    <property type="project" value="InterPro"/>
</dbReference>
<evidence type="ECO:0000256" key="7">
    <source>
        <dbReference type="ARBA" id="ARBA00022989"/>
    </source>
</evidence>
<keyword evidence="7 15" id="KW-1133">Transmembrane helix</keyword>
<dbReference type="GO" id="GO:0072659">
    <property type="term" value="P:protein localization to plasma membrane"/>
    <property type="evidence" value="ECO:0007669"/>
    <property type="project" value="TreeGrafter"/>
</dbReference>
<evidence type="ECO:0000256" key="10">
    <source>
        <dbReference type="ARBA" id="ARBA00023170"/>
    </source>
</evidence>
<dbReference type="PANTHER" id="PTHR14076:SF3">
    <property type="entry name" value="RECEPTOR ACTIVITY-MODIFYING PROTEIN 1"/>
    <property type="match status" value="1"/>
</dbReference>
<evidence type="ECO:0000256" key="5">
    <source>
        <dbReference type="ARBA" id="ARBA00022692"/>
    </source>
</evidence>
<comment type="subcellular location">
    <subcellularLocation>
        <location evidence="1">Cell membrane</location>
        <topology evidence="1">Single-pass type I membrane protein</topology>
    </subcellularLocation>
</comment>
<feature type="non-terminal residue" evidence="16">
    <location>
        <position position="397"/>
    </location>
</feature>
<comment type="subunit">
    <text evidence="13">Heterodimer of CALCRL and RAMP1; the interaction induces allosteric modulation of CALCRL function and CGRP1/CALCA and CGRP2/CALCB ligand specificity. Heterodimer of CALCR and RAMP1; interaction forms the AMYR1 receptor complex for amylin/IAPP and CGRP1/CALCA ligands.</text>
</comment>
<name>A0A5J5DJ11_9PERO</name>
<feature type="transmembrane region" description="Helical" evidence="15">
    <location>
        <begin position="145"/>
        <end position="166"/>
    </location>
</feature>
<evidence type="ECO:0000256" key="2">
    <source>
        <dbReference type="ARBA" id="ARBA00007087"/>
    </source>
</evidence>
<keyword evidence="8 15" id="KW-0472">Membrane</keyword>
<evidence type="ECO:0000256" key="12">
    <source>
        <dbReference type="ARBA" id="ARBA00049570"/>
    </source>
</evidence>
<evidence type="ECO:0000256" key="15">
    <source>
        <dbReference type="SAM" id="Phobius"/>
    </source>
</evidence>
<keyword evidence="9" id="KW-1015">Disulfide bond</keyword>
<dbReference type="GO" id="GO:0009986">
    <property type="term" value="C:cell surface"/>
    <property type="evidence" value="ECO:0007669"/>
    <property type="project" value="TreeGrafter"/>
</dbReference>
<dbReference type="GO" id="GO:0043235">
    <property type="term" value="C:receptor complex"/>
    <property type="evidence" value="ECO:0007669"/>
    <property type="project" value="TreeGrafter"/>
</dbReference>
<evidence type="ECO:0000256" key="1">
    <source>
        <dbReference type="ARBA" id="ARBA00004251"/>
    </source>
</evidence>
<dbReference type="Gene3D" id="1.10.150.510">
    <property type="entry name" value="Receptor activity modifying family"/>
    <property type="match status" value="1"/>
</dbReference>
<dbReference type="GO" id="GO:0031623">
    <property type="term" value="P:receptor internalization"/>
    <property type="evidence" value="ECO:0007669"/>
    <property type="project" value="TreeGrafter"/>
</dbReference>
<evidence type="ECO:0000313" key="17">
    <source>
        <dbReference type="Proteomes" id="UP000327493"/>
    </source>
</evidence>
<sequence>MSGKGPTRPERPARVQNRHTNKKANQPSHAHGKAAVSQFASAPGCEPDYEFTIEEFCLANFSRDMKKLDQRHWCSWEDTVEGRNLSLSVLRLYGELTNCTFLVALQMNCFWPNRLVDEFFIRVHKQYFHDCSLSGRLLKDPPNRILGPFIAIPILVTLLMTALVVWRSKRSEGISKEKHHETTITYYRNTGMKRSAEPFQETCFTLSPETGLSLGNNLREKNIQMLKPHMTARAADVVTAAMMHQIVNYCIITKDSEWVEHVPSDQGSSKIMVAAVAKVPLHVLRCQVHLLHSAVPCYVLLRSAVPSEPQATFQSANMLSGRWDPDKNYPKKTSRLDHITPVMRFEADEMREEKQERNKQLAPNPHHGVGVAVVSRGEFCCDSREPQQCTEAALTRN</sequence>
<keyword evidence="10" id="KW-0675">Receptor</keyword>
<comment type="caution">
    <text evidence="16">The sequence shown here is derived from an EMBL/GenBank/DDBJ whole genome shotgun (WGS) entry which is preliminary data.</text>
</comment>
<dbReference type="InterPro" id="IPR006985">
    <property type="entry name" value="RAMP"/>
</dbReference>
<protein>
    <recommendedName>
        <fullName evidence="11">Receptor activity-modifying protein 1</fullName>
    </recommendedName>
</protein>
<dbReference type="InterPro" id="IPR038126">
    <property type="entry name" value="RAMP_sf"/>
</dbReference>
<dbReference type="Pfam" id="PF04901">
    <property type="entry name" value="RAMP"/>
    <property type="match status" value="1"/>
</dbReference>
<dbReference type="EMBL" id="VOFY01000004">
    <property type="protein sequence ID" value="KAA8593199.1"/>
    <property type="molecule type" value="Genomic_DNA"/>
</dbReference>
<evidence type="ECO:0000256" key="14">
    <source>
        <dbReference type="SAM" id="MobiDB-lite"/>
    </source>
</evidence>
<dbReference type="GO" id="GO:0015026">
    <property type="term" value="F:coreceptor activity"/>
    <property type="evidence" value="ECO:0007669"/>
    <property type="project" value="InterPro"/>
</dbReference>
<gene>
    <name evidence="16" type="ORF">FQN60_009315</name>
</gene>
<keyword evidence="6" id="KW-0732">Signal</keyword>
<dbReference type="GO" id="GO:0007186">
    <property type="term" value="P:G protein-coupled receptor signaling pathway"/>
    <property type="evidence" value="ECO:0007669"/>
    <property type="project" value="TreeGrafter"/>
</dbReference>
<proteinExistence type="inferred from homology"/>
<keyword evidence="17" id="KW-1185">Reference proteome</keyword>
<dbReference type="GO" id="GO:0006816">
    <property type="term" value="P:calcium ion transport"/>
    <property type="evidence" value="ECO:0007669"/>
    <property type="project" value="TreeGrafter"/>
</dbReference>
<dbReference type="AlphaFoldDB" id="A0A5J5DJ11"/>
<organism evidence="16 17">
    <name type="scientific">Etheostoma spectabile</name>
    <name type="common">orangethroat darter</name>
    <dbReference type="NCBI Taxonomy" id="54343"/>
    <lineage>
        <taxon>Eukaryota</taxon>
        <taxon>Metazoa</taxon>
        <taxon>Chordata</taxon>
        <taxon>Craniata</taxon>
        <taxon>Vertebrata</taxon>
        <taxon>Euteleostomi</taxon>
        <taxon>Actinopterygii</taxon>
        <taxon>Neopterygii</taxon>
        <taxon>Teleostei</taxon>
        <taxon>Neoteleostei</taxon>
        <taxon>Acanthomorphata</taxon>
        <taxon>Eupercaria</taxon>
        <taxon>Perciformes</taxon>
        <taxon>Percoidei</taxon>
        <taxon>Percidae</taxon>
        <taxon>Etheostomatinae</taxon>
        <taxon>Etheostoma</taxon>
    </lineage>
</organism>
<feature type="region of interest" description="Disordered" evidence="14">
    <location>
        <begin position="1"/>
        <end position="33"/>
    </location>
</feature>
<comment type="similarity">
    <text evidence="2">Belongs to the RAMP family.</text>
</comment>
<evidence type="ECO:0000256" key="8">
    <source>
        <dbReference type="ARBA" id="ARBA00023136"/>
    </source>
</evidence>
<keyword evidence="4" id="KW-1003">Cell membrane</keyword>
<evidence type="ECO:0000256" key="9">
    <source>
        <dbReference type="ARBA" id="ARBA00023157"/>
    </source>
</evidence>
<dbReference type="GO" id="GO:0032870">
    <property type="term" value="P:cellular response to hormone stimulus"/>
    <property type="evidence" value="ECO:0007669"/>
    <property type="project" value="TreeGrafter"/>
</dbReference>
<evidence type="ECO:0000256" key="11">
    <source>
        <dbReference type="ARBA" id="ARBA00041071"/>
    </source>
</evidence>
<dbReference type="GO" id="GO:0005886">
    <property type="term" value="C:plasma membrane"/>
    <property type="evidence" value="ECO:0007669"/>
    <property type="project" value="UniProtKB-SubCell"/>
</dbReference>
<evidence type="ECO:0000256" key="13">
    <source>
        <dbReference type="ARBA" id="ARBA00049674"/>
    </source>
</evidence>
<evidence type="ECO:0000313" key="16">
    <source>
        <dbReference type="EMBL" id="KAA8593199.1"/>
    </source>
</evidence>
<accession>A0A5J5DJ11</accession>
<reference evidence="16 17" key="1">
    <citation type="submission" date="2019-08" db="EMBL/GenBank/DDBJ databases">
        <title>A chromosome-level genome assembly, high-density linkage maps, and genome scans reveal the genomic architecture of hybrid incompatibilities underlying speciation via character displacement in darters (Percidae: Etheostominae).</title>
        <authorList>
            <person name="Moran R.L."/>
            <person name="Catchen J.M."/>
            <person name="Fuller R.C."/>
        </authorList>
    </citation>
    <scope>NUCLEOTIDE SEQUENCE [LARGE SCALE GENOMIC DNA]</scope>
    <source>
        <strain evidence="16">EspeVRDwgs_2016</strain>
        <tissue evidence="16">Muscle</tissue>
    </source>
</reference>
<keyword evidence="3" id="KW-0813">Transport</keyword>